<dbReference type="Gene3D" id="3.80.10.10">
    <property type="entry name" value="Ribonuclease Inhibitor"/>
    <property type="match status" value="1"/>
</dbReference>
<reference evidence="2 3" key="1">
    <citation type="submission" date="2020-01" db="EMBL/GenBank/DDBJ databases">
        <title>Identification and distribution of gene clusters putatively required for synthesis of sphingolipid metabolism inhibitors in phylogenetically diverse species of the filamentous fungus Fusarium.</title>
        <authorList>
            <person name="Kim H.-S."/>
            <person name="Busman M."/>
            <person name="Brown D.W."/>
            <person name="Divon H."/>
            <person name="Uhlig S."/>
            <person name="Proctor R.H."/>
        </authorList>
    </citation>
    <scope>NUCLEOTIDE SEQUENCE [LARGE SCALE GENOMIC DNA]</scope>
    <source>
        <strain evidence="2 3">NRRL 20459</strain>
    </source>
</reference>
<evidence type="ECO:0000313" key="2">
    <source>
        <dbReference type="EMBL" id="KAF4460542.1"/>
    </source>
</evidence>
<dbReference type="AlphaFoldDB" id="A0A8H4L2P5"/>
<evidence type="ECO:0000259" key="1">
    <source>
        <dbReference type="Pfam" id="PF12937"/>
    </source>
</evidence>
<dbReference type="Gene3D" id="1.20.1280.50">
    <property type="match status" value="1"/>
</dbReference>
<evidence type="ECO:0000313" key="3">
    <source>
        <dbReference type="Proteomes" id="UP000554235"/>
    </source>
</evidence>
<sequence>MASIPDEIWHNVFSFFQCHLPQDNWWMYGMQIDRGPTSPPQTLVSLSLVCKRFRRIAQPLIYRTILLDGHDDNIERQIDLAKTLASAPQLGLNTRVVTLNDASDKASYKYQDILNSAWSSFDSPTAFKKCLEDELRHGDEVGLATFILALMPNVRLVDLTSNLASQSLLWLLSGRQEMTHEMTRVRKIKKKTSLVDSSDDNDMDIAKLDHYLAQARGVASYVYGNYGLRHLEEVRIRYADASDFSISIADLEPALIHPRLKTLRLYGFNWLKGEIKMMKFPDEPWNLEYLEVKESLFDHNSLKSILTHCKSLKGLSMEMASCQRDFAYEEGLWNLDLARFGDVLRELSQDLETLDLDILGGTANSECKRRLGSLAQLKSLRHLGIHVGDLVPWQGGVGPDTILAGVLPESLQSVHLYWDANLFYDIVAKRYRDRADLALVQFLTGNQFPNMRRITIKRFGSKRMHEFDGNVDGWVVDELTHKPAWKTLDPEEHMRIFVTMYRQE</sequence>
<gene>
    <name evidence="2" type="ORF">FALBO_12675</name>
</gene>
<proteinExistence type="predicted"/>
<comment type="caution">
    <text evidence="2">The sequence shown here is derived from an EMBL/GenBank/DDBJ whole genome shotgun (WGS) entry which is preliminary data.</text>
</comment>
<protein>
    <recommendedName>
        <fullName evidence="1">F-box domain-containing protein</fullName>
    </recommendedName>
</protein>
<feature type="domain" description="F-box" evidence="1">
    <location>
        <begin position="2"/>
        <end position="67"/>
    </location>
</feature>
<name>A0A8H4L2P5_9HYPO</name>
<keyword evidence="3" id="KW-1185">Reference proteome</keyword>
<organism evidence="2 3">
    <name type="scientific">Fusarium albosuccineum</name>
    <dbReference type="NCBI Taxonomy" id="1237068"/>
    <lineage>
        <taxon>Eukaryota</taxon>
        <taxon>Fungi</taxon>
        <taxon>Dikarya</taxon>
        <taxon>Ascomycota</taxon>
        <taxon>Pezizomycotina</taxon>
        <taxon>Sordariomycetes</taxon>
        <taxon>Hypocreomycetidae</taxon>
        <taxon>Hypocreales</taxon>
        <taxon>Nectriaceae</taxon>
        <taxon>Fusarium</taxon>
        <taxon>Fusarium decemcellulare species complex</taxon>
    </lineage>
</organism>
<dbReference type="OrthoDB" id="2520703at2759"/>
<dbReference type="InterPro" id="IPR032675">
    <property type="entry name" value="LRR_dom_sf"/>
</dbReference>
<dbReference type="EMBL" id="JAADYS010001920">
    <property type="protein sequence ID" value="KAF4460542.1"/>
    <property type="molecule type" value="Genomic_DNA"/>
</dbReference>
<dbReference type="Proteomes" id="UP000554235">
    <property type="component" value="Unassembled WGS sequence"/>
</dbReference>
<dbReference type="InterPro" id="IPR001810">
    <property type="entry name" value="F-box_dom"/>
</dbReference>
<dbReference type="SUPFAM" id="SSF81383">
    <property type="entry name" value="F-box domain"/>
    <property type="match status" value="1"/>
</dbReference>
<accession>A0A8H4L2P5</accession>
<dbReference type="Pfam" id="PF12937">
    <property type="entry name" value="F-box-like"/>
    <property type="match status" value="1"/>
</dbReference>
<dbReference type="SUPFAM" id="SSF52047">
    <property type="entry name" value="RNI-like"/>
    <property type="match status" value="1"/>
</dbReference>
<dbReference type="InterPro" id="IPR036047">
    <property type="entry name" value="F-box-like_dom_sf"/>
</dbReference>